<evidence type="ECO:0000256" key="4">
    <source>
        <dbReference type="ARBA" id="ARBA00022448"/>
    </source>
</evidence>
<keyword evidence="5 7" id="KW-0268">Exocytosis</keyword>
<evidence type="ECO:0000259" key="9">
    <source>
        <dbReference type="Pfam" id="PF15469"/>
    </source>
</evidence>
<dbReference type="Proteomes" id="UP001431783">
    <property type="component" value="Unassembled WGS sequence"/>
</dbReference>
<dbReference type="GO" id="GO:0048468">
    <property type="term" value="P:cell development"/>
    <property type="evidence" value="ECO:0007669"/>
    <property type="project" value="UniProtKB-ARBA"/>
</dbReference>
<feature type="domain" description="IPT/TIG" evidence="8">
    <location>
        <begin position="5"/>
        <end position="87"/>
    </location>
</feature>
<keyword evidence="4 7" id="KW-0813">Transport</keyword>
<protein>
    <recommendedName>
        <fullName evidence="3 7">Exocyst complex component 2</fullName>
    </recommendedName>
</protein>
<reference evidence="10 11" key="1">
    <citation type="submission" date="2023-03" db="EMBL/GenBank/DDBJ databases">
        <title>Genome insight into feeding habits of ladybird beetles.</title>
        <authorList>
            <person name="Li H.-S."/>
            <person name="Huang Y.-H."/>
            <person name="Pang H."/>
        </authorList>
    </citation>
    <scope>NUCLEOTIDE SEQUENCE [LARGE SCALE GENOMIC DNA]</scope>
    <source>
        <strain evidence="10">SYSU_2023b</strain>
        <tissue evidence="10">Whole body</tissue>
    </source>
</reference>
<sequence length="230" mass="25199">MAPAPIVTGISPNEGPPGTRIKIRGENFGNKPYDLIGLTICGFDCLLSAEWKSPNKIIAISGPIKGKGEVIVTTRAGGIGTSNVTFKGYHETIGPMKESAVWVEEAPLFSWGRHSLSPSSYQQEDPLGLSVEGNEKKFPEDDLMTYFPGKCGDIASENFSPGWFLLENHQATSFNDLQAGLSHLRRKVEAQKEGQLSFLKANIGSVMDQIDTLITLEEKFKKDFAHDKLQ</sequence>
<accession>A0AAW1U2M8</accession>
<dbReference type="EMBL" id="JARQZJ010000032">
    <property type="protein sequence ID" value="KAK9875175.1"/>
    <property type="molecule type" value="Genomic_DNA"/>
</dbReference>
<comment type="function">
    <text evidence="1 7">Component of the exocyst complex involved in the docking of exocytic vesicles with fusion sites on the plasma membrane.</text>
</comment>
<evidence type="ECO:0000313" key="11">
    <source>
        <dbReference type="Proteomes" id="UP001431783"/>
    </source>
</evidence>
<dbReference type="GO" id="GO:0015031">
    <property type="term" value="P:protein transport"/>
    <property type="evidence" value="ECO:0007669"/>
    <property type="project" value="UniProtKB-KW"/>
</dbReference>
<dbReference type="Pfam" id="PF15469">
    <property type="entry name" value="Sec5"/>
    <property type="match status" value="1"/>
</dbReference>
<dbReference type="InterPro" id="IPR014756">
    <property type="entry name" value="Ig_E-set"/>
</dbReference>
<keyword evidence="11" id="KW-1185">Reference proteome</keyword>
<evidence type="ECO:0000256" key="2">
    <source>
        <dbReference type="ARBA" id="ARBA00010578"/>
    </source>
</evidence>
<dbReference type="Gene3D" id="2.60.40.10">
    <property type="entry name" value="Immunoglobulins"/>
    <property type="match status" value="1"/>
</dbReference>
<proteinExistence type="inferred from homology"/>
<comment type="similarity">
    <text evidence="2 7">Belongs to the SEC5 family.</text>
</comment>
<dbReference type="GO" id="GO:0006887">
    <property type="term" value="P:exocytosis"/>
    <property type="evidence" value="ECO:0007669"/>
    <property type="project" value="UniProtKB-KW"/>
</dbReference>
<dbReference type="GO" id="GO:0000145">
    <property type="term" value="C:exocyst"/>
    <property type="evidence" value="ECO:0007669"/>
    <property type="project" value="UniProtKB-UniRule"/>
</dbReference>
<comment type="subunit">
    <text evidence="7">Component of the exocyst complex.</text>
</comment>
<dbReference type="Pfam" id="PF01833">
    <property type="entry name" value="TIG"/>
    <property type="match status" value="1"/>
</dbReference>
<dbReference type="PANTHER" id="PTHR13043">
    <property type="entry name" value="EXOCYST COMPLEX COMPONENT SEC5"/>
    <property type="match status" value="1"/>
</dbReference>
<comment type="caution">
    <text evidence="10">The sequence shown here is derived from an EMBL/GenBank/DDBJ whole genome shotgun (WGS) entry which is preliminary data.</text>
</comment>
<gene>
    <name evidence="10" type="ORF">WA026_005967</name>
</gene>
<dbReference type="InterPro" id="IPR029175">
    <property type="entry name" value="EXOC2/Sec5"/>
</dbReference>
<evidence type="ECO:0000256" key="1">
    <source>
        <dbReference type="ARBA" id="ARBA00002660"/>
    </source>
</evidence>
<evidence type="ECO:0000256" key="5">
    <source>
        <dbReference type="ARBA" id="ARBA00022483"/>
    </source>
</evidence>
<evidence type="ECO:0000256" key="7">
    <source>
        <dbReference type="RuleBase" id="RU365069"/>
    </source>
</evidence>
<dbReference type="InterPro" id="IPR013783">
    <property type="entry name" value="Ig-like_fold"/>
</dbReference>
<name>A0AAW1U2M8_9CUCU</name>
<feature type="domain" description="Exocyst complex component EXOC2/Sec5 N-terminal" evidence="9">
    <location>
        <begin position="124"/>
        <end position="224"/>
    </location>
</feature>
<dbReference type="InterPro" id="IPR039481">
    <property type="entry name" value="EXOC2/Sec5_N_dom"/>
</dbReference>
<dbReference type="SUPFAM" id="SSF81296">
    <property type="entry name" value="E set domains"/>
    <property type="match status" value="1"/>
</dbReference>
<dbReference type="GO" id="GO:0048731">
    <property type="term" value="P:system development"/>
    <property type="evidence" value="ECO:0007669"/>
    <property type="project" value="UniProtKB-ARBA"/>
</dbReference>
<dbReference type="AlphaFoldDB" id="A0AAW1U2M8"/>
<dbReference type="PANTHER" id="PTHR13043:SF1">
    <property type="entry name" value="EXOCYST COMPLEX COMPONENT 2"/>
    <property type="match status" value="1"/>
</dbReference>
<organism evidence="10 11">
    <name type="scientific">Henosepilachna vigintioctopunctata</name>
    <dbReference type="NCBI Taxonomy" id="420089"/>
    <lineage>
        <taxon>Eukaryota</taxon>
        <taxon>Metazoa</taxon>
        <taxon>Ecdysozoa</taxon>
        <taxon>Arthropoda</taxon>
        <taxon>Hexapoda</taxon>
        <taxon>Insecta</taxon>
        <taxon>Pterygota</taxon>
        <taxon>Neoptera</taxon>
        <taxon>Endopterygota</taxon>
        <taxon>Coleoptera</taxon>
        <taxon>Polyphaga</taxon>
        <taxon>Cucujiformia</taxon>
        <taxon>Coccinelloidea</taxon>
        <taxon>Coccinellidae</taxon>
        <taxon>Epilachninae</taxon>
        <taxon>Epilachnini</taxon>
        <taxon>Henosepilachna</taxon>
    </lineage>
</organism>
<dbReference type="CDD" id="cd00603">
    <property type="entry name" value="IPT_PCSR"/>
    <property type="match status" value="1"/>
</dbReference>
<keyword evidence="6 7" id="KW-0653">Protein transport</keyword>
<evidence type="ECO:0000256" key="6">
    <source>
        <dbReference type="ARBA" id="ARBA00022927"/>
    </source>
</evidence>
<evidence type="ECO:0000256" key="3">
    <source>
        <dbReference type="ARBA" id="ARBA00017526"/>
    </source>
</evidence>
<evidence type="ECO:0000313" key="10">
    <source>
        <dbReference type="EMBL" id="KAK9875175.1"/>
    </source>
</evidence>
<dbReference type="InterPro" id="IPR002909">
    <property type="entry name" value="IPT_dom"/>
</dbReference>
<dbReference type="FunFam" id="2.60.40.10:FF:000196">
    <property type="entry name" value="Exocyst complex component 2"/>
    <property type="match status" value="1"/>
</dbReference>
<evidence type="ECO:0000259" key="8">
    <source>
        <dbReference type="Pfam" id="PF01833"/>
    </source>
</evidence>
<dbReference type="GO" id="GO:0006893">
    <property type="term" value="P:Golgi to plasma membrane transport"/>
    <property type="evidence" value="ECO:0007669"/>
    <property type="project" value="UniProtKB-UniRule"/>
</dbReference>